<dbReference type="SUPFAM" id="SSF53850">
    <property type="entry name" value="Periplasmic binding protein-like II"/>
    <property type="match status" value="1"/>
</dbReference>
<name>A0A286H2S3_9PROT</name>
<protein>
    <submittedName>
        <fullName evidence="4">NitT/TauT family transport system substrate-binding protein</fullName>
    </submittedName>
</protein>
<evidence type="ECO:0000256" key="1">
    <source>
        <dbReference type="ARBA" id="ARBA00004418"/>
    </source>
</evidence>
<keyword evidence="3" id="KW-0732">Signal</keyword>
<evidence type="ECO:0000313" key="5">
    <source>
        <dbReference type="Proteomes" id="UP000219621"/>
    </source>
</evidence>
<proteinExistence type="inferred from homology"/>
<dbReference type="Pfam" id="PF13379">
    <property type="entry name" value="NMT1_2"/>
    <property type="match status" value="1"/>
</dbReference>
<dbReference type="Proteomes" id="UP000219621">
    <property type="component" value="Unassembled WGS sequence"/>
</dbReference>
<dbReference type="GO" id="GO:0042597">
    <property type="term" value="C:periplasmic space"/>
    <property type="evidence" value="ECO:0007669"/>
    <property type="project" value="UniProtKB-SubCell"/>
</dbReference>
<organism evidence="4 5">
    <name type="scientific">Caenispirillum bisanense</name>
    <dbReference type="NCBI Taxonomy" id="414052"/>
    <lineage>
        <taxon>Bacteria</taxon>
        <taxon>Pseudomonadati</taxon>
        <taxon>Pseudomonadota</taxon>
        <taxon>Alphaproteobacteria</taxon>
        <taxon>Rhodospirillales</taxon>
        <taxon>Novispirillaceae</taxon>
        <taxon>Caenispirillum</taxon>
    </lineage>
</organism>
<reference evidence="4 5" key="1">
    <citation type="submission" date="2017-09" db="EMBL/GenBank/DDBJ databases">
        <authorList>
            <person name="Ehlers B."/>
            <person name="Leendertz F.H."/>
        </authorList>
    </citation>
    <scope>NUCLEOTIDE SEQUENCE [LARGE SCALE GENOMIC DNA]</scope>
    <source>
        <strain evidence="4 5">USBA 140</strain>
    </source>
</reference>
<accession>A0A286H2S3</accession>
<dbReference type="PANTHER" id="PTHR30024">
    <property type="entry name" value="ALIPHATIC SULFONATES-BINDING PROTEIN-RELATED"/>
    <property type="match status" value="1"/>
</dbReference>
<dbReference type="OrthoDB" id="7374754at2"/>
<dbReference type="PANTHER" id="PTHR30024:SF47">
    <property type="entry name" value="TAURINE-BINDING PERIPLASMIC PROTEIN"/>
    <property type="match status" value="1"/>
</dbReference>
<evidence type="ECO:0000256" key="2">
    <source>
        <dbReference type="ARBA" id="ARBA00010742"/>
    </source>
</evidence>
<gene>
    <name evidence="4" type="ORF">SAMN05421508_1233</name>
</gene>
<evidence type="ECO:0000256" key="3">
    <source>
        <dbReference type="ARBA" id="ARBA00022729"/>
    </source>
</evidence>
<comment type="similarity">
    <text evidence="2">Belongs to the bacterial solute-binding protein SsuA/TauA family.</text>
</comment>
<dbReference type="EMBL" id="OCNJ01000023">
    <property type="protein sequence ID" value="SOE01756.1"/>
    <property type="molecule type" value="Genomic_DNA"/>
</dbReference>
<keyword evidence="5" id="KW-1185">Reference proteome</keyword>
<dbReference type="AlphaFoldDB" id="A0A286H2S3"/>
<comment type="subcellular location">
    <subcellularLocation>
        <location evidence="1">Periplasm</location>
    </subcellularLocation>
</comment>
<sequence>MTGTPTSMALSKGAGRWQSIFAGVSLVLAVSAYGLAAALPDPEHPLRIGRNGWTGYEPLSVAEEAGALDRRRVAVIDLPATTDVLRALRDGVLDGAALTLDEALTAEAAGVDLVIVAVVDVSMGGDVVMARADLQSLVGARVAFEGKALGAYMVGRFLEERGLALTDVLLVEAPVDRHQHLLQTGEVDAAVTFEPYGTALAREGYVQVFSSWEIPGEIVDVLAVRADASATHAEAVEHLKGAWELGRSGIVSRDAEVLGGIAARQGLAASDVADALDLLEFPSSSESDAMLSENSPLREVAQNLWDWLVLRDVAAPGPLPDIFAPAKGE</sequence>
<evidence type="ECO:0000313" key="4">
    <source>
        <dbReference type="EMBL" id="SOE01756.1"/>
    </source>
</evidence>
<dbReference type="Gene3D" id="3.40.190.10">
    <property type="entry name" value="Periplasmic binding protein-like II"/>
    <property type="match status" value="2"/>
</dbReference>